<feature type="transmembrane region" description="Helical" evidence="1">
    <location>
        <begin position="112"/>
        <end position="133"/>
    </location>
</feature>
<dbReference type="AlphaFoldDB" id="A0A3S8ZVZ7"/>
<dbReference type="RefSeq" id="WP_125975484.1">
    <property type="nucleotide sequence ID" value="NZ_CP034433.1"/>
</dbReference>
<accession>A0A3S8ZVZ7</accession>
<dbReference type="Proteomes" id="UP000282438">
    <property type="component" value="Chromosome"/>
</dbReference>
<dbReference type="OrthoDB" id="5465455at2"/>
<keyword evidence="3" id="KW-1185">Reference proteome</keyword>
<keyword evidence="1" id="KW-0472">Membrane</keyword>
<gene>
    <name evidence="2" type="ORF">EJO50_14960</name>
</gene>
<reference evidence="2 3" key="1">
    <citation type="submission" date="2018-12" db="EMBL/GenBank/DDBJ databases">
        <title>Complete genome sequence of Iodobacter sp. H11R3.</title>
        <authorList>
            <person name="Bae J.-W."/>
        </authorList>
    </citation>
    <scope>NUCLEOTIDE SEQUENCE [LARGE SCALE GENOMIC DNA]</scope>
    <source>
        <strain evidence="2 3">H11R3</strain>
    </source>
</reference>
<evidence type="ECO:0000313" key="2">
    <source>
        <dbReference type="EMBL" id="AZN37651.1"/>
    </source>
</evidence>
<evidence type="ECO:0000313" key="3">
    <source>
        <dbReference type="Proteomes" id="UP000282438"/>
    </source>
</evidence>
<dbReference type="KEGG" id="iod:EJO50_14960"/>
<sequence length="168" mass="19208">MSNHRIYTDLVQDPQDFVGRVAYTFYKEEKINWIETFKTNNNVAEPPLDQFHSFARSPQKILEYRERAEREVNEIVDQVAAAEIQQQVARLRNDKIVQTVNKGWGRSIAENVIAGLIGSIITIAFSMFAWLYLQMQDSEKREKLSSAAIEQLHQRGVPPIAASSAAKK</sequence>
<protein>
    <submittedName>
        <fullName evidence="2">Uncharacterized protein</fullName>
    </submittedName>
</protein>
<organism evidence="2 3">
    <name type="scientific">Iodobacter ciconiae</name>
    <dbReference type="NCBI Taxonomy" id="2496266"/>
    <lineage>
        <taxon>Bacteria</taxon>
        <taxon>Pseudomonadati</taxon>
        <taxon>Pseudomonadota</taxon>
        <taxon>Betaproteobacteria</taxon>
        <taxon>Neisseriales</taxon>
        <taxon>Chitinibacteraceae</taxon>
        <taxon>Iodobacter</taxon>
    </lineage>
</organism>
<proteinExistence type="predicted"/>
<evidence type="ECO:0000256" key="1">
    <source>
        <dbReference type="SAM" id="Phobius"/>
    </source>
</evidence>
<keyword evidence="1" id="KW-0812">Transmembrane</keyword>
<keyword evidence="1" id="KW-1133">Transmembrane helix</keyword>
<name>A0A3S8ZVZ7_9NEIS</name>
<dbReference type="EMBL" id="CP034433">
    <property type="protein sequence ID" value="AZN37651.1"/>
    <property type="molecule type" value="Genomic_DNA"/>
</dbReference>